<sequence>MKKVLIVETNVNRYKGTDEATGLWLGESAEFIDELQKFNIDYDVISPKGGLVPLDPRSMKYIDSSIWNIYESSDFADRAIRNTMRPEDINPKDYVAIYFTGGHGVMWDFPDNEKIQAIARVIYNDGGYLTSVCHGIAGLLNIKDENGKYLISGKKITGFTTAEERIAGKRTVVPFLNQKVAEKHGAIWTKKRFYKDYALKDGNIITGQNPFSVRTVAKILIKELI</sequence>
<dbReference type="Proteomes" id="UP000076519">
    <property type="component" value="Unassembled WGS sequence"/>
</dbReference>
<evidence type="ECO:0000259" key="4">
    <source>
        <dbReference type="Pfam" id="PF01965"/>
    </source>
</evidence>
<dbReference type="Pfam" id="PF01965">
    <property type="entry name" value="DJ-1_PfpI"/>
    <property type="match status" value="1"/>
</dbReference>
<dbReference type="RefSeq" id="WP_063281703.1">
    <property type="nucleotide sequence ID" value="NZ_LIYF01000020.1"/>
</dbReference>
<name>A0A166JMG1_LACLC</name>
<evidence type="ECO:0000256" key="1">
    <source>
        <dbReference type="ARBA" id="ARBA00023016"/>
    </source>
</evidence>
<dbReference type="SUPFAM" id="SSF52317">
    <property type="entry name" value="Class I glutamine amidotransferase-like"/>
    <property type="match status" value="1"/>
</dbReference>
<dbReference type="CDD" id="cd03141">
    <property type="entry name" value="GATase1_Hsp31_like"/>
    <property type="match status" value="1"/>
</dbReference>
<dbReference type="Gene3D" id="3.40.50.880">
    <property type="match status" value="1"/>
</dbReference>
<dbReference type="AlphaFoldDB" id="A0A166JMG1"/>
<reference evidence="5 6" key="1">
    <citation type="submission" date="2015-08" db="EMBL/GenBank/DDBJ databases">
        <title>Draft Genome Sequences of 11 Lactococcus lactis subspecies cremoris strains.</title>
        <authorList>
            <person name="Wels M."/>
            <person name="Backus L."/>
            <person name="Boekhorst J."/>
            <person name="Dijkstra A."/>
            <person name="Beerthuizen M."/>
            <person name="Siezen R."/>
            <person name="Bachmann H."/>
            <person name="Van Hijum S."/>
        </authorList>
    </citation>
    <scope>NUCLEOTIDE SEQUENCE [LARGE SCALE GENOMIC DNA]</scope>
    <source>
        <strain evidence="5 6">KW10</strain>
    </source>
</reference>
<dbReference type="GO" id="GO:0019172">
    <property type="term" value="F:glyoxalase III activity"/>
    <property type="evidence" value="ECO:0007669"/>
    <property type="project" value="TreeGrafter"/>
</dbReference>
<keyword evidence="1" id="KW-0346">Stress response</keyword>
<evidence type="ECO:0000313" key="6">
    <source>
        <dbReference type="Proteomes" id="UP000076519"/>
    </source>
</evidence>
<evidence type="ECO:0000256" key="2">
    <source>
        <dbReference type="ARBA" id="ARBA00023239"/>
    </source>
</evidence>
<evidence type="ECO:0000313" key="5">
    <source>
        <dbReference type="EMBL" id="KZK06420.1"/>
    </source>
</evidence>
<dbReference type="EMBL" id="LIYF01000020">
    <property type="protein sequence ID" value="KZK06420.1"/>
    <property type="molecule type" value="Genomic_DNA"/>
</dbReference>
<dbReference type="PATRIC" id="fig|1359.32.peg.1363"/>
<dbReference type="PANTHER" id="PTHR48094">
    <property type="entry name" value="PROTEIN/NUCLEIC ACID DEGLYCASE DJ-1-RELATED"/>
    <property type="match status" value="1"/>
</dbReference>
<organism evidence="5 6">
    <name type="scientific">Lactococcus lactis subsp. cremoris</name>
    <name type="common">Streptococcus cremoris</name>
    <dbReference type="NCBI Taxonomy" id="1359"/>
    <lineage>
        <taxon>Bacteria</taxon>
        <taxon>Bacillati</taxon>
        <taxon>Bacillota</taxon>
        <taxon>Bacilli</taxon>
        <taxon>Lactobacillales</taxon>
        <taxon>Streptococcaceae</taxon>
        <taxon>Lactococcus</taxon>
    </lineage>
</organism>
<feature type="domain" description="DJ-1/PfpI" evidence="4">
    <location>
        <begin position="81"/>
        <end position="220"/>
    </location>
</feature>
<gene>
    <name evidence="5" type="ORF">AB996_1196</name>
</gene>
<evidence type="ECO:0000256" key="3">
    <source>
        <dbReference type="ARBA" id="ARBA00038493"/>
    </source>
</evidence>
<keyword evidence="2" id="KW-0456">Lyase</keyword>
<dbReference type="InterPro" id="IPR050325">
    <property type="entry name" value="Prot/Nucl_acid_deglycase"/>
</dbReference>
<dbReference type="InterPro" id="IPR029062">
    <property type="entry name" value="Class_I_gatase-like"/>
</dbReference>
<protein>
    <submittedName>
        <fullName evidence="5">ThiJ/PfpI family protein</fullName>
    </submittedName>
</protein>
<comment type="caution">
    <text evidence="5">The sequence shown here is derived from an EMBL/GenBank/DDBJ whole genome shotgun (WGS) entry which is preliminary data.</text>
</comment>
<dbReference type="PANTHER" id="PTHR48094:SF11">
    <property type="entry name" value="GLUTATHIONE-INDEPENDENT GLYOXALASE HSP31-RELATED"/>
    <property type="match status" value="1"/>
</dbReference>
<comment type="similarity">
    <text evidence="3">Belongs to the peptidase C56 family. HSP31-like subfamily.</text>
</comment>
<dbReference type="GO" id="GO:0019243">
    <property type="term" value="P:methylglyoxal catabolic process to D-lactate via S-lactoyl-glutathione"/>
    <property type="evidence" value="ECO:0007669"/>
    <property type="project" value="TreeGrafter"/>
</dbReference>
<proteinExistence type="inferred from homology"/>
<accession>A0A166JMG1</accession>
<dbReference type="InterPro" id="IPR002818">
    <property type="entry name" value="DJ-1/PfpI"/>
</dbReference>
<dbReference type="GO" id="GO:0005737">
    <property type="term" value="C:cytoplasm"/>
    <property type="evidence" value="ECO:0007669"/>
    <property type="project" value="TreeGrafter"/>
</dbReference>